<evidence type="ECO:0000256" key="10">
    <source>
        <dbReference type="SAM" id="SignalP"/>
    </source>
</evidence>
<evidence type="ECO:0000313" key="12">
    <source>
        <dbReference type="EMBL" id="KAK3316226.1"/>
    </source>
</evidence>
<dbReference type="FunFam" id="2.160.20.10:FF:000014">
    <property type="entry name" value="Pectinesterase"/>
    <property type="match status" value="1"/>
</dbReference>
<keyword evidence="8" id="KW-0063">Aspartyl esterase</keyword>
<evidence type="ECO:0000259" key="11">
    <source>
        <dbReference type="Pfam" id="PF01095"/>
    </source>
</evidence>
<evidence type="ECO:0000256" key="8">
    <source>
        <dbReference type="ARBA" id="ARBA00023085"/>
    </source>
</evidence>
<keyword evidence="6 10" id="KW-0732">Signal</keyword>
<dbReference type="Pfam" id="PF01095">
    <property type="entry name" value="Pectinesterase"/>
    <property type="match status" value="1"/>
</dbReference>
<comment type="subcellular location">
    <subcellularLocation>
        <location evidence="1">Secreted</location>
    </subcellularLocation>
</comment>
<feature type="domain" description="Pectinesterase catalytic" evidence="11">
    <location>
        <begin position="42"/>
        <end position="307"/>
    </location>
</feature>
<evidence type="ECO:0000256" key="9">
    <source>
        <dbReference type="ARBA" id="ARBA00047928"/>
    </source>
</evidence>
<dbReference type="GO" id="GO:0045490">
    <property type="term" value="P:pectin catabolic process"/>
    <property type="evidence" value="ECO:0007669"/>
    <property type="project" value="TreeGrafter"/>
</dbReference>
<dbReference type="GO" id="GO:0005576">
    <property type="term" value="C:extracellular region"/>
    <property type="evidence" value="ECO:0007669"/>
    <property type="project" value="UniProtKB-SubCell"/>
</dbReference>
<comment type="caution">
    <text evidence="12">The sequence shown here is derived from an EMBL/GenBank/DDBJ whole genome shotgun (WGS) entry which is preliminary data.</text>
</comment>
<reference evidence="12" key="1">
    <citation type="journal article" date="2023" name="Mol. Phylogenet. Evol.">
        <title>Genome-scale phylogeny and comparative genomics of the fungal order Sordariales.</title>
        <authorList>
            <person name="Hensen N."/>
            <person name="Bonometti L."/>
            <person name="Westerberg I."/>
            <person name="Brannstrom I.O."/>
            <person name="Guillou S."/>
            <person name="Cros-Aarteil S."/>
            <person name="Calhoun S."/>
            <person name="Haridas S."/>
            <person name="Kuo A."/>
            <person name="Mondo S."/>
            <person name="Pangilinan J."/>
            <person name="Riley R."/>
            <person name="LaButti K."/>
            <person name="Andreopoulos B."/>
            <person name="Lipzen A."/>
            <person name="Chen C."/>
            <person name="Yan M."/>
            <person name="Daum C."/>
            <person name="Ng V."/>
            <person name="Clum A."/>
            <person name="Steindorff A."/>
            <person name="Ohm R.A."/>
            <person name="Martin F."/>
            <person name="Silar P."/>
            <person name="Natvig D.O."/>
            <person name="Lalanne C."/>
            <person name="Gautier V."/>
            <person name="Ament-Velasquez S.L."/>
            <person name="Kruys A."/>
            <person name="Hutchinson M.I."/>
            <person name="Powell A.J."/>
            <person name="Barry K."/>
            <person name="Miller A.N."/>
            <person name="Grigoriev I.V."/>
            <person name="Debuchy R."/>
            <person name="Gladieux P."/>
            <person name="Hiltunen Thoren M."/>
            <person name="Johannesson H."/>
        </authorList>
    </citation>
    <scope>NUCLEOTIDE SEQUENCE</scope>
    <source>
        <strain evidence="12">CBS 118394</strain>
    </source>
</reference>
<dbReference type="PANTHER" id="PTHR31321">
    <property type="entry name" value="ACYL-COA THIOESTER HYDROLASE YBHC-RELATED"/>
    <property type="match status" value="1"/>
</dbReference>
<evidence type="ECO:0000256" key="6">
    <source>
        <dbReference type="ARBA" id="ARBA00022729"/>
    </source>
</evidence>
<accession>A0AAE0I0M4</accession>
<dbReference type="InterPro" id="IPR000070">
    <property type="entry name" value="Pectinesterase_cat"/>
</dbReference>
<dbReference type="InterPro" id="IPR012334">
    <property type="entry name" value="Pectin_lyas_fold"/>
</dbReference>
<dbReference type="PANTHER" id="PTHR31321:SF127">
    <property type="entry name" value="PECTINESTERASE"/>
    <property type="match status" value="1"/>
</dbReference>
<keyword evidence="13" id="KW-1185">Reference proteome</keyword>
<dbReference type="GO" id="GO:0030599">
    <property type="term" value="F:pectinesterase activity"/>
    <property type="evidence" value="ECO:0007669"/>
    <property type="project" value="UniProtKB-EC"/>
</dbReference>
<evidence type="ECO:0000256" key="3">
    <source>
        <dbReference type="ARBA" id="ARBA00008891"/>
    </source>
</evidence>
<evidence type="ECO:0000313" key="13">
    <source>
        <dbReference type="Proteomes" id="UP001283341"/>
    </source>
</evidence>
<dbReference type="EMBL" id="JAUEDM010000005">
    <property type="protein sequence ID" value="KAK3316226.1"/>
    <property type="molecule type" value="Genomic_DNA"/>
</dbReference>
<dbReference type="AlphaFoldDB" id="A0AAE0I0M4"/>
<protein>
    <recommendedName>
        <fullName evidence="4">pectinesterase</fullName>
        <ecNumber evidence="4">3.1.1.11</ecNumber>
    </recommendedName>
</protein>
<comment type="similarity">
    <text evidence="3">Belongs to the pectinesterase family.</text>
</comment>
<comment type="pathway">
    <text evidence="2">Glycan metabolism; pectin degradation; 2-dehydro-3-deoxy-D-gluconate from pectin: step 1/5.</text>
</comment>
<evidence type="ECO:0000256" key="7">
    <source>
        <dbReference type="ARBA" id="ARBA00022801"/>
    </source>
</evidence>
<organism evidence="12 13">
    <name type="scientific">Apodospora peruviana</name>
    <dbReference type="NCBI Taxonomy" id="516989"/>
    <lineage>
        <taxon>Eukaryota</taxon>
        <taxon>Fungi</taxon>
        <taxon>Dikarya</taxon>
        <taxon>Ascomycota</taxon>
        <taxon>Pezizomycotina</taxon>
        <taxon>Sordariomycetes</taxon>
        <taxon>Sordariomycetidae</taxon>
        <taxon>Sordariales</taxon>
        <taxon>Lasiosphaeriaceae</taxon>
        <taxon>Apodospora</taxon>
    </lineage>
</organism>
<keyword evidence="5" id="KW-0964">Secreted</keyword>
<gene>
    <name evidence="12" type="ORF">B0H66DRAFT_286037</name>
</gene>
<dbReference type="GO" id="GO:0016829">
    <property type="term" value="F:lyase activity"/>
    <property type="evidence" value="ECO:0007669"/>
    <property type="project" value="UniProtKB-KW"/>
</dbReference>
<dbReference type="InterPro" id="IPR011050">
    <property type="entry name" value="Pectin_lyase_fold/virulence"/>
</dbReference>
<dbReference type="GO" id="GO:0042545">
    <property type="term" value="P:cell wall modification"/>
    <property type="evidence" value="ECO:0007669"/>
    <property type="project" value="InterPro"/>
</dbReference>
<proteinExistence type="inferred from homology"/>
<keyword evidence="12" id="KW-0456">Lyase</keyword>
<dbReference type="Gene3D" id="2.160.20.10">
    <property type="entry name" value="Single-stranded right-handed beta-helix, Pectin lyase-like"/>
    <property type="match status" value="1"/>
</dbReference>
<sequence length="341" mass="35942">MKSLLLLLLIANSSLSGAIPATGANGGRSAPPSGCLTVSRSAGSGSGQYTTIQAAVDALSTTSTAAQCIFINPGTYKEQVLINARQAQLTIYGSTTDTSGYGKNTVTITGNKSQADGLNNDQTATLRIKAKGFRLYNVDVENTYGKGSQAVAMSVGADSGYYGCSFRGYQDTLLADNGTQIYARCLIQGVTDFIFGMHAPAWFERCDIRVLTSSIGYITASGRQSSTDPNYYLFNNCTVAAASGNSVANGAFYLGRPWREYSRVVFQRTSMTAVINPAGWRVWNTGDERTSNVFYGEYGNTGAGASGTRAPFATRLSSAVSMATVLGSGYASGGVYDSSYM</sequence>
<comment type="catalytic activity">
    <reaction evidence="9">
        <text>[(1-&gt;4)-alpha-D-galacturonosyl methyl ester](n) + n H2O = [(1-&gt;4)-alpha-D-galacturonosyl](n) + n methanol + n H(+)</text>
        <dbReference type="Rhea" id="RHEA:22380"/>
        <dbReference type="Rhea" id="RHEA-COMP:14570"/>
        <dbReference type="Rhea" id="RHEA-COMP:14573"/>
        <dbReference type="ChEBI" id="CHEBI:15377"/>
        <dbReference type="ChEBI" id="CHEBI:15378"/>
        <dbReference type="ChEBI" id="CHEBI:17790"/>
        <dbReference type="ChEBI" id="CHEBI:140522"/>
        <dbReference type="ChEBI" id="CHEBI:140523"/>
        <dbReference type="EC" id="3.1.1.11"/>
    </reaction>
</comment>
<name>A0AAE0I0M4_9PEZI</name>
<keyword evidence="7" id="KW-0378">Hydrolase</keyword>
<evidence type="ECO:0000256" key="2">
    <source>
        <dbReference type="ARBA" id="ARBA00005184"/>
    </source>
</evidence>
<dbReference type="EC" id="3.1.1.11" evidence="4"/>
<evidence type="ECO:0000256" key="1">
    <source>
        <dbReference type="ARBA" id="ARBA00004613"/>
    </source>
</evidence>
<dbReference type="Proteomes" id="UP001283341">
    <property type="component" value="Unassembled WGS sequence"/>
</dbReference>
<evidence type="ECO:0000256" key="5">
    <source>
        <dbReference type="ARBA" id="ARBA00022525"/>
    </source>
</evidence>
<dbReference type="SUPFAM" id="SSF51126">
    <property type="entry name" value="Pectin lyase-like"/>
    <property type="match status" value="1"/>
</dbReference>
<evidence type="ECO:0000256" key="4">
    <source>
        <dbReference type="ARBA" id="ARBA00013229"/>
    </source>
</evidence>
<feature type="signal peptide" evidence="10">
    <location>
        <begin position="1"/>
        <end position="18"/>
    </location>
</feature>
<feature type="chain" id="PRO_5042073926" description="pectinesterase" evidence="10">
    <location>
        <begin position="19"/>
        <end position="341"/>
    </location>
</feature>
<reference evidence="12" key="2">
    <citation type="submission" date="2023-06" db="EMBL/GenBank/DDBJ databases">
        <authorList>
            <consortium name="Lawrence Berkeley National Laboratory"/>
            <person name="Haridas S."/>
            <person name="Hensen N."/>
            <person name="Bonometti L."/>
            <person name="Westerberg I."/>
            <person name="Brannstrom I.O."/>
            <person name="Guillou S."/>
            <person name="Cros-Aarteil S."/>
            <person name="Calhoun S."/>
            <person name="Kuo A."/>
            <person name="Mondo S."/>
            <person name="Pangilinan J."/>
            <person name="Riley R."/>
            <person name="Labutti K."/>
            <person name="Andreopoulos B."/>
            <person name="Lipzen A."/>
            <person name="Chen C."/>
            <person name="Yanf M."/>
            <person name="Daum C."/>
            <person name="Ng V."/>
            <person name="Clum A."/>
            <person name="Steindorff A."/>
            <person name="Ohm R."/>
            <person name="Martin F."/>
            <person name="Silar P."/>
            <person name="Natvig D."/>
            <person name="Lalanne C."/>
            <person name="Gautier V."/>
            <person name="Ament-Velasquez S.L."/>
            <person name="Kruys A."/>
            <person name="Hutchinson M.I."/>
            <person name="Powell A.J."/>
            <person name="Barry K."/>
            <person name="Miller A.N."/>
            <person name="Grigoriev I.V."/>
            <person name="Debuchy R."/>
            <person name="Gladieux P."/>
            <person name="Thoren M.H."/>
            <person name="Johannesson H."/>
        </authorList>
    </citation>
    <scope>NUCLEOTIDE SEQUENCE</scope>
    <source>
        <strain evidence="12">CBS 118394</strain>
    </source>
</reference>